<comment type="caution">
    <text evidence="1">The sequence shown here is derived from an EMBL/GenBank/DDBJ whole genome shotgun (WGS) entry which is preliminary data.</text>
</comment>
<evidence type="ECO:0000313" key="1">
    <source>
        <dbReference type="EMBL" id="GIY17151.1"/>
    </source>
</evidence>
<reference evidence="1 2" key="1">
    <citation type="submission" date="2021-06" db="EMBL/GenBank/DDBJ databases">
        <title>Caerostris extrusa draft genome.</title>
        <authorList>
            <person name="Kono N."/>
            <person name="Arakawa K."/>
        </authorList>
    </citation>
    <scope>NUCLEOTIDE SEQUENCE [LARGE SCALE GENOMIC DNA]</scope>
</reference>
<gene>
    <name evidence="1" type="ORF">CEXT_600771</name>
</gene>
<name>A0AAV4R943_CAEEX</name>
<dbReference type="AlphaFoldDB" id="A0AAV4R943"/>
<accession>A0AAV4R943</accession>
<dbReference type="Proteomes" id="UP001054945">
    <property type="component" value="Unassembled WGS sequence"/>
</dbReference>
<dbReference type="EMBL" id="BPLR01007472">
    <property type="protein sequence ID" value="GIY17151.1"/>
    <property type="molecule type" value="Genomic_DNA"/>
</dbReference>
<proteinExistence type="predicted"/>
<protein>
    <submittedName>
        <fullName evidence="1">Uncharacterized protein</fullName>
    </submittedName>
</protein>
<evidence type="ECO:0000313" key="2">
    <source>
        <dbReference type="Proteomes" id="UP001054945"/>
    </source>
</evidence>
<keyword evidence="2" id="KW-1185">Reference proteome</keyword>
<organism evidence="1 2">
    <name type="scientific">Caerostris extrusa</name>
    <name type="common">Bark spider</name>
    <name type="synonym">Caerostris bankana</name>
    <dbReference type="NCBI Taxonomy" id="172846"/>
    <lineage>
        <taxon>Eukaryota</taxon>
        <taxon>Metazoa</taxon>
        <taxon>Ecdysozoa</taxon>
        <taxon>Arthropoda</taxon>
        <taxon>Chelicerata</taxon>
        <taxon>Arachnida</taxon>
        <taxon>Araneae</taxon>
        <taxon>Araneomorphae</taxon>
        <taxon>Entelegynae</taxon>
        <taxon>Araneoidea</taxon>
        <taxon>Araneidae</taxon>
        <taxon>Caerostris</taxon>
    </lineage>
</organism>
<sequence length="100" mass="11257">MIMEIGFDSRSPISSLFPGRLVDKISSRIKSGTLRHYLVEEFLRGLMKAKNIHSHTSLLFPSCRQDSSVDKSGNSLKLSCEGFSARLDKSETYIKDETMV</sequence>